<gene>
    <name evidence="1" type="ORF">PXEA_LOCUS9847</name>
</gene>
<evidence type="ECO:0000313" key="2">
    <source>
        <dbReference type="Proteomes" id="UP000784294"/>
    </source>
</evidence>
<organism evidence="1 2">
    <name type="scientific">Protopolystoma xenopodis</name>
    <dbReference type="NCBI Taxonomy" id="117903"/>
    <lineage>
        <taxon>Eukaryota</taxon>
        <taxon>Metazoa</taxon>
        <taxon>Spiralia</taxon>
        <taxon>Lophotrochozoa</taxon>
        <taxon>Platyhelminthes</taxon>
        <taxon>Monogenea</taxon>
        <taxon>Polyopisthocotylea</taxon>
        <taxon>Polystomatidea</taxon>
        <taxon>Polystomatidae</taxon>
        <taxon>Protopolystoma</taxon>
    </lineage>
</organism>
<comment type="caution">
    <text evidence="1">The sequence shown here is derived from an EMBL/GenBank/DDBJ whole genome shotgun (WGS) entry which is preliminary data.</text>
</comment>
<dbReference type="EMBL" id="CAAALY010028335">
    <property type="protein sequence ID" value="VEL16407.1"/>
    <property type="molecule type" value="Genomic_DNA"/>
</dbReference>
<name>A0A3S5A0A8_9PLAT</name>
<reference evidence="1" key="1">
    <citation type="submission" date="2018-11" db="EMBL/GenBank/DDBJ databases">
        <authorList>
            <consortium name="Pathogen Informatics"/>
        </authorList>
    </citation>
    <scope>NUCLEOTIDE SEQUENCE</scope>
</reference>
<evidence type="ECO:0000313" key="1">
    <source>
        <dbReference type="EMBL" id="VEL16407.1"/>
    </source>
</evidence>
<accession>A0A3S5A0A8</accession>
<sequence length="106" mass="11628">MYGDYSSLYAEPAIDPSSYFVFSGTLNPMEEYAIIPSIITKAKLNASCQPLISIHCQPNKISPSEKLRIFHHLNNSSKGDGHVQHANARHTHLDSSTSDISLLNSG</sequence>
<protein>
    <submittedName>
        <fullName evidence="1">Uncharacterized protein</fullName>
    </submittedName>
</protein>
<proteinExistence type="predicted"/>
<keyword evidence="2" id="KW-1185">Reference proteome</keyword>
<dbReference type="AlphaFoldDB" id="A0A3S5A0A8"/>
<dbReference type="Proteomes" id="UP000784294">
    <property type="component" value="Unassembled WGS sequence"/>
</dbReference>